<reference evidence="3" key="1">
    <citation type="submission" date="2010-08" db="EMBL/GenBank/DDBJ databases">
        <authorList>
            <consortium name="Caenorhabditis japonica Sequencing Consortium"/>
            <person name="Wilson R.K."/>
        </authorList>
    </citation>
    <scope>NUCLEOTIDE SEQUENCE [LARGE SCALE GENOMIC DNA]</scope>
    <source>
        <strain evidence="3">DF5081</strain>
    </source>
</reference>
<name>A0A8R1INK8_CAEJA</name>
<feature type="region of interest" description="Disordered" evidence="1">
    <location>
        <begin position="62"/>
        <end position="88"/>
    </location>
</feature>
<reference evidence="2" key="2">
    <citation type="submission" date="2022-06" db="UniProtKB">
        <authorList>
            <consortium name="EnsemblMetazoa"/>
        </authorList>
    </citation>
    <scope>IDENTIFICATION</scope>
    <source>
        <strain evidence="2">DF5081</strain>
    </source>
</reference>
<evidence type="ECO:0000313" key="2">
    <source>
        <dbReference type="EnsemblMetazoa" id="CJA34928.1"/>
    </source>
</evidence>
<protein>
    <submittedName>
        <fullName evidence="2">Uncharacterized protein</fullName>
    </submittedName>
</protein>
<dbReference type="Proteomes" id="UP000005237">
    <property type="component" value="Unassembled WGS sequence"/>
</dbReference>
<evidence type="ECO:0000256" key="1">
    <source>
        <dbReference type="SAM" id="MobiDB-lite"/>
    </source>
</evidence>
<proteinExistence type="predicted"/>
<dbReference type="AlphaFoldDB" id="A0A8R1INK8"/>
<keyword evidence="3" id="KW-1185">Reference proteome</keyword>
<evidence type="ECO:0000313" key="3">
    <source>
        <dbReference type="Proteomes" id="UP000005237"/>
    </source>
</evidence>
<dbReference type="EnsemblMetazoa" id="CJA34928.1">
    <property type="protein sequence ID" value="CJA34928.1"/>
    <property type="gene ID" value="WBGene00210775"/>
</dbReference>
<organism evidence="2 3">
    <name type="scientific">Caenorhabditis japonica</name>
    <dbReference type="NCBI Taxonomy" id="281687"/>
    <lineage>
        <taxon>Eukaryota</taxon>
        <taxon>Metazoa</taxon>
        <taxon>Ecdysozoa</taxon>
        <taxon>Nematoda</taxon>
        <taxon>Chromadorea</taxon>
        <taxon>Rhabditida</taxon>
        <taxon>Rhabditina</taxon>
        <taxon>Rhabditomorpha</taxon>
        <taxon>Rhabditoidea</taxon>
        <taxon>Rhabditidae</taxon>
        <taxon>Peloderinae</taxon>
        <taxon>Caenorhabditis</taxon>
    </lineage>
</organism>
<accession>A0A8R1INK8</accession>
<sequence>MTSSFPLFTGTYSINARRYRKTPYQLKKLAENDKAASYQQEKFVDTPDYYEDEPDFGCMAPPGLPALKSKSKKQKVEKEESVTSTGMA</sequence>